<dbReference type="GO" id="GO:0046872">
    <property type="term" value="F:metal ion binding"/>
    <property type="evidence" value="ECO:0007669"/>
    <property type="project" value="UniProtKB-KW"/>
</dbReference>
<dbReference type="InterPro" id="IPR003018">
    <property type="entry name" value="GAF"/>
</dbReference>
<dbReference type="GO" id="GO:0000155">
    <property type="term" value="F:phosphorelay sensor kinase activity"/>
    <property type="evidence" value="ECO:0007669"/>
    <property type="project" value="InterPro"/>
</dbReference>
<dbReference type="CDD" id="cd00082">
    <property type="entry name" value="HisKA"/>
    <property type="match status" value="1"/>
</dbReference>
<evidence type="ECO:0000256" key="12">
    <source>
        <dbReference type="ARBA" id="ARBA00022840"/>
    </source>
</evidence>
<dbReference type="FunFam" id="1.10.287.130:FF:000004">
    <property type="entry name" value="Ethylene receptor 1"/>
    <property type="match status" value="1"/>
</dbReference>
<proteinExistence type="inferred from homology"/>
<evidence type="ECO:0000256" key="9">
    <source>
        <dbReference type="ARBA" id="ARBA00022745"/>
    </source>
</evidence>
<dbReference type="InterPro" id="IPR036097">
    <property type="entry name" value="HisK_dim/P_sf"/>
</dbReference>
<organism evidence="19 20">
    <name type="scientific">Kingdonia uniflora</name>
    <dbReference type="NCBI Taxonomy" id="39325"/>
    <lineage>
        <taxon>Eukaryota</taxon>
        <taxon>Viridiplantae</taxon>
        <taxon>Streptophyta</taxon>
        <taxon>Embryophyta</taxon>
        <taxon>Tracheophyta</taxon>
        <taxon>Spermatophyta</taxon>
        <taxon>Magnoliopsida</taxon>
        <taxon>Ranunculales</taxon>
        <taxon>Circaeasteraceae</taxon>
        <taxon>Kingdonia</taxon>
    </lineage>
</organism>
<reference evidence="19 20" key="1">
    <citation type="journal article" date="2020" name="IScience">
        <title>Genome Sequencing of the Endangered Kingdonia uniflora (Circaeasteraceae, Ranunculales) Reveals Potential Mechanisms of Evolutionary Specialization.</title>
        <authorList>
            <person name="Sun Y."/>
            <person name="Deng T."/>
            <person name="Zhang A."/>
            <person name="Moore M.J."/>
            <person name="Landis J.B."/>
            <person name="Lin N."/>
            <person name="Zhang H."/>
            <person name="Zhang X."/>
            <person name="Huang J."/>
            <person name="Zhang X."/>
            <person name="Sun H."/>
            <person name="Wang H."/>
        </authorList>
    </citation>
    <scope>NUCLEOTIDE SEQUENCE [LARGE SCALE GENOMIC DNA]</scope>
    <source>
        <strain evidence="19">TB1705</strain>
        <tissue evidence="19">Leaf</tissue>
    </source>
</reference>
<name>A0A7J7MNB1_9MAGN</name>
<keyword evidence="10" id="KW-0418">Kinase</keyword>
<evidence type="ECO:0000256" key="13">
    <source>
        <dbReference type="ARBA" id="ARBA00022989"/>
    </source>
</evidence>
<keyword evidence="14" id="KW-0186">Copper</keyword>
<dbReference type="PANTHER" id="PTHR24423:SF615">
    <property type="entry name" value="ETHYLENE RECEPTOR 1"/>
    <property type="match status" value="1"/>
</dbReference>
<evidence type="ECO:0000256" key="5">
    <source>
        <dbReference type="ARBA" id="ARBA00012438"/>
    </source>
</evidence>
<keyword evidence="8" id="KW-0547">Nucleotide-binding</keyword>
<dbReference type="SUPFAM" id="SSF55781">
    <property type="entry name" value="GAF domain-like"/>
    <property type="match status" value="1"/>
</dbReference>
<keyword evidence="20" id="KW-1185">Reference proteome</keyword>
<evidence type="ECO:0000256" key="14">
    <source>
        <dbReference type="ARBA" id="ARBA00023008"/>
    </source>
</evidence>
<evidence type="ECO:0000256" key="15">
    <source>
        <dbReference type="ARBA" id="ARBA00023012"/>
    </source>
</evidence>
<evidence type="ECO:0000256" key="16">
    <source>
        <dbReference type="ARBA" id="ARBA00023136"/>
    </source>
</evidence>
<evidence type="ECO:0000256" key="7">
    <source>
        <dbReference type="ARBA" id="ARBA00022692"/>
    </source>
</evidence>
<evidence type="ECO:0000313" key="20">
    <source>
        <dbReference type="Proteomes" id="UP000541444"/>
    </source>
</evidence>
<dbReference type="GO" id="GO:0010105">
    <property type="term" value="P:negative regulation of ethylene-activated signaling pathway"/>
    <property type="evidence" value="ECO:0007669"/>
    <property type="project" value="UniProtKB-ARBA"/>
</dbReference>
<dbReference type="SUPFAM" id="SSF47384">
    <property type="entry name" value="Homodimeric domain of signal transducing histidine kinase"/>
    <property type="match status" value="1"/>
</dbReference>
<accession>A0A7J7MNB1</accession>
<comment type="subcellular location">
    <subcellularLocation>
        <location evidence="3">Endoplasmic reticulum membrane</location>
        <topology evidence="3">Multi-pass membrane protein</topology>
    </subcellularLocation>
</comment>
<dbReference type="AlphaFoldDB" id="A0A7J7MNB1"/>
<gene>
    <name evidence="19" type="ORF">GIB67_017837</name>
</gene>
<dbReference type="Proteomes" id="UP000541444">
    <property type="component" value="Unassembled WGS sequence"/>
</dbReference>
<evidence type="ECO:0000259" key="17">
    <source>
        <dbReference type="SMART" id="SM00065"/>
    </source>
</evidence>
<dbReference type="PANTHER" id="PTHR24423">
    <property type="entry name" value="TWO-COMPONENT SENSOR HISTIDINE KINASE"/>
    <property type="match status" value="1"/>
</dbReference>
<dbReference type="SMART" id="SM00388">
    <property type="entry name" value="HisKA"/>
    <property type="match status" value="1"/>
</dbReference>
<dbReference type="SMART" id="SM00065">
    <property type="entry name" value="GAF"/>
    <property type="match status" value="1"/>
</dbReference>
<dbReference type="EMBL" id="JACGCM010001351">
    <property type="protein sequence ID" value="KAF6156307.1"/>
    <property type="molecule type" value="Genomic_DNA"/>
</dbReference>
<dbReference type="EC" id="2.7.13.3" evidence="5"/>
<evidence type="ECO:0000313" key="19">
    <source>
        <dbReference type="EMBL" id="KAF6156307.1"/>
    </source>
</evidence>
<feature type="domain" description="GAF" evidence="17">
    <location>
        <begin position="42"/>
        <end position="159"/>
    </location>
</feature>
<feature type="domain" description="Signal transduction histidine kinase dimerisation/phosphoacceptor" evidence="18">
    <location>
        <begin position="185"/>
        <end position="250"/>
    </location>
</feature>
<keyword evidence="16" id="KW-0472">Membrane</keyword>
<dbReference type="InterPro" id="IPR003661">
    <property type="entry name" value="HisK_dim/P_dom"/>
</dbReference>
<evidence type="ECO:0000256" key="6">
    <source>
        <dbReference type="ARBA" id="ARBA00022679"/>
    </source>
</evidence>
<keyword evidence="11" id="KW-0256">Endoplasmic reticulum</keyword>
<keyword evidence="12" id="KW-0067">ATP-binding</keyword>
<evidence type="ECO:0000256" key="11">
    <source>
        <dbReference type="ARBA" id="ARBA00022824"/>
    </source>
</evidence>
<comment type="cofactor">
    <cofactor evidence="2">
        <name>Cu cation</name>
        <dbReference type="ChEBI" id="CHEBI:23378"/>
    </cofactor>
</comment>
<keyword evidence="7" id="KW-0812">Transmembrane</keyword>
<dbReference type="OrthoDB" id="1926053at2759"/>
<keyword evidence="13" id="KW-1133">Transmembrane helix</keyword>
<comment type="similarity">
    <text evidence="4">Belongs to the ethylene receptor family.</text>
</comment>
<evidence type="ECO:0000256" key="8">
    <source>
        <dbReference type="ARBA" id="ARBA00022741"/>
    </source>
</evidence>
<evidence type="ECO:0000256" key="3">
    <source>
        <dbReference type="ARBA" id="ARBA00004477"/>
    </source>
</evidence>
<sequence>MKELFLKNKAAELDREMGMIRTQEETGRHVRMQTHEMGSTFDRQTILKTTLVELGRIFALEECALWMPTRTSLELQLSYTLWHLDLLAVVAARVPLLHLSKFQINDWPELSTKQYALMVLILPSDSVRQWHVHDLELVEVVADQVTVTLSHAAILEESMRATNLLVEQNVALDLTRREAKTAIRARNDFLAVMNHEMRSPMHAIIALSSLLQKTELTAEQRLMVETVLKCSNHLATLINDVLDLSGLEDRSLELDLRAFNLHSVFQRGH</sequence>
<keyword evidence="9" id="KW-0936">Ethylene signaling pathway</keyword>
<keyword evidence="15" id="KW-0902">Two-component regulatory system</keyword>
<evidence type="ECO:0000256" key="2">
    <source>
        <dbReference type="ARBA" id="ARBA00001935"/>
    </source>
</evidence>
<dbReference type="GO" id="GO:0005524">
    <property type="term" value="F:ATP binding"/>
    <property type="evidence" value="ECO:0007669"/>
    <property type="project" value="UniProtKB-KW"/>
</dbReference>
<dbReference type="Pfam" id="PF00512">
    <property type="entry name" value="HisKA"/>
    <property type="match status" value="1"/>
</dbReference>
<dbReference type="GO" id="GO:0005789">
    <property type="term" value="C:endoplasmic reticulum membrane"/>
    <property type="evidence" value="ECO:0007669"/>
    <property type="project" value="UniProtKB-SubCell"/>
</dbReference>
<comment type="caution">
    <text evidence="19">The sequence shown here is derived from an EMBL/GenBank/DDBJ whole genome shotgun (WGS) entry which is preliminary data.</text>
</comment>
<dbReference type="GO" id="GO:0038199">
    <property type="term" value="F:ethylene receptor activity"/>
    <property type="evidence" value="ECO:0007669"/>
    <property type="project" value="TreeGrafter"/>
</dbReference>
<comment type="catalytic activity">
    <reaction evidence="1">
        <text>ATP + protein L-histidine = ADP + protein N-phospho-L-histidine.</text>
        <dbReference type="EC" id="2.7.13.3"/>
    </reaction>
</comment>
<evidence type="ECO:0000256" key="1">
    <source>
        <dbReference type="ARBA" id="ARBA00000085"/>
    </source>
</evidence>
<evidence type="ECO:0000256" key="10">
    <source>
        <dbReference type="ARBA" id="ARBA00022777"/>
    </source>
</evidence>
<protein>
    <recommendedName>
        <fullName evidence="5">histidine kinase</fullName>
        <ecNumber evidence="5">2.7.13.3</ecNumber>
    </recommendedName>
</protein>
<dbReference type="Gene3D" id="1.10.287.130">
    <property type="match status" value="1"/>
</dbReference>
<evidence type="ECO:0000259" key="18">
    <source>
        <dbReference type="SMART" id="SM00388"/>
    </source>
</evidence>
<evidence type="ECO:0000256" key="4">
    <source>
        <dbReference type="ARBA" id="ARBA00009842"/>
    </source>
</evidence>
<keyword evidence="6" id="KW-0808">Transferase</keyword>
<dbReference type="GO" id="GO:0051740">
    <property type="term" value="F:ethylene binding"/>
    <property type="evidence" value="ECO:0007669"/>
    <property type="project" value="UniProtKB-ARBA"/>
</dbReference>